<accession>A0A550BRW4</accession>
<feature type="non-terminal residue" evidence="1">
    <location>
        <position position="1"/>
    </location>
</feature>
<dbReference type="AlphaFoldDB" id="A0A550BRW4"/>
<comment type="caution">
    <text evidence="1">The sequence shown here is derived from an EMBL/GenBank/DDBJ whole genome shotgun (WGS) entry which is preliminary data.</text>
</comment>
<sequence length="135" mass="14997">PQPSPWFDANYLALHRQFIGNEFTELVLVWTELESKHDFETGKGKSVKVAAPKPDILQVWIAAGQTHSKKQPVVSDIAQFASQVTAWWAAMQPEWRVIAADGIPEEGTVVAGRWGQALEVHGQNGMLSVVACLYW</sequence>
<gene>
    <name evidence="1" type="ORF">BD626DRAFT_372584</name>
</gene>
<proteinExistence type="predicted"/>
<dbReference type="OrthoDB" id="2683861at2759"/>
<feature type="non-terminal residue" evidence="1">
    <location>
        <position position="135"/>
    </location>
</feature>
<reference evidence="1 2" key="1">
    <citation type="journal article" date="2019" name="New Phytol.">
        <title>Comparative genomics reveals unique wood-decay strategies and fruiting body development in the Schizophyllaceae.</title>
        <authorList>
            <person name="Almasi E."/>
            <person name="Sahu N."/>
            <person name="Krizsan K."/>
            <person name="Balint B."/>
            <person name="Kovacs G.M."/>
            <person name="Kiss B."/>
            <person name="Cseklye J."/>
            <person name="Drula E."/>
            <person name="Henrissat B."/>
            <person name="Nagy I."/>
            <person name="Chovatia M."/>
            <person name="Adam C."/>
            <person name="LaButti K."/>
            <person name="Lipzen A."/>
            <person name="Riley R."/>
            <person name="Grigoriev I.V."/>
            <person name="Nagy L.G."/>
        </authorList>
    </citation>
    <scope>NUCLEOTIDE SEQUENCE [LARGE SCALE GENOMIC DNA]</scope>
    <source>
        <strain evidence="1 2">NL-1724</strain>
    </source>
</reference>
<organism evidence="1 2">
    <name type="scientific">Schizophyllum amplum</name>
    <dbReference type="NCBI Taxonomy" id="97359"/>
    <lineage>
        <taxon>Eukaryota</taxon>
        <taxon>Fungi</taxon>
        <taxon>Dikarya</taxon>
        <taxon>Basidiomycota</taxon>
        <taxon>Agaricomycotina</taxon>
        <taxon>Agaricomycetes</taxon>
        <taxon>Agaricomycetidae</taxon>
        <taxon>Agaricales</taxon>
        <taxon>Schizophyllaceae</taxon>
        <taxon>Schizophyllum</taxon>
    </lineage>
</organism>
<evidence type="ECO:0000313" key="1">
    <source>
        <dbReference type="EMBL" id="TRM55269.1"/>
    </source>
</evidence>
<dbReference type="EMBL" id="VDMD01000201">
    <property type="protein sequence ID" value="TRM55269.1"/>
    <property type="molecule type" value="Genomic_DNA"/>
</dbReference>
<dbReference type="Proteomes" id="UP000320762">
    <property type="component" value="Unassembled WGS sequence"/>
</dbReference>
<evidence type="ECO:0000313" key="2">
    <source>
        <dbReference type="Proteomes" id="UP000320762"/>
    </source>
</evidence>
<keyword evidence="2" id="KW-1185">Reference proteome</keyword>
<name>A0A550BRW4_9AGAR</name>
<protein>
    <submittedName>
        <fullName evidence="1">Uncharacterized protein</fullName>
    </submittedName>
</protein>